<dbReference type="RefSeq" id="WP_170195163.1">
    <property type="nucleotide sequence ID" value="NZ_JABBNB010000015.1"/>
</dbReference>
<reference evidence="2 3" key="1">
    <citation type="submission" date="2020-04" db="EMBL/GenBank/DDBJ databases">
        <title>Gordonia sp. nov. TBRC 11910.</title>
        <authorList>
            <person name="Suriyachadkun C."/>
        </authorList>
    </citation>
    <scope>NUCLEOTIDE SEQUENCE [LARGE SCALE GENOMIC DNA]</scope>
    <source>
        <strain evidence="2 3">TBRC 11910</strain>
    </source>
</reference>
<comment type="caution">
    <text evidence="2">The sequence shown here is derived from an EMBL/GenBank/DDBJ whole genome shotgun (WGS) entry which is preliminary data.</text>
</comment>
<dbReference type="EMBL" id="JABBNB010000015">
    <property type="protein sequence ID" value="NMO02659.1"/>
    <property type="molecule type" value="Genomic_DNA"/>
</dbReference>
<keyword evidence="1" id="KW-1133">Transmembrane helix</keyword>
<name>A0A848KWI2_9ACTN</name>
<dbReference type="Proteomes" id="UP000550729">
    <property type="component" value="Unassembled WGS sequence"/>
</dbReference>
<sequence length="70" mass="7269">MRNAIATVIGVALLVLGAQGGIRLVVDHHNAGILTWLPGGFATQLICYVVIVLAGVALARWGSARSESTE</sequence>
<proteinExistence type="predicted"/>
<gene>
    <name evidence="2" type="ORF">HH308_15715</name>
</gene>
<evidence type="ECO:0000313" key="2">
    <source>
        <dbReference type="EMBL" id="NMO02659.1"/>
    </source>
</evidence>
<dbReference type="AlphaFoldDB" id="A0A848KWI2"/>
<accession>A0A848KWI2</accession>
<keyword evidence="3" id="KW-1185">Reference proteome</keyword>
<feature type="transmembrane region" description="Helical" evidence="1">
    <location>
        <begin position="36"/>
        <end position="59"/>
    </location>
</feature>
<keyword evidence="1" id="KW-0472">Membrane</keyword>
<protein>
    <submittedName>
        <fullName evidence="2">Uncharacterized protein</fullName>
    </submittedName>
</protein>
<evidence type="ECO:0000313" key="3">
    <source>
        <dbReference type="Proteomes" id="UP000550729"/>
    </source>
</evidence>
<keyword evidence="1" id="KW-0812">Transmembrane</keyword>
<organism evidence="2 3">
    <name type="scientific">Gordonia asplenii</name>
    <dbReference type="NCBI Taxonomy" id="2725283"/>
    <lineage>
        <taxon>Bacteria</taxon>
        <taxon>Bacillati</taxon>
        <taxon>Actinomycetota</taxon>
        <taxon>Actinomycetes</taxon>
        <taxon>Mycobacteriales</taxon>
        <taxon>Gordoniaceae</taxon>
        <taxon>Gordonia</taxon>
    </lineage>
</organism>
<evidence type="ECO:0000256" key="1">
    <source>
        <dbReference type="SAM" id="Phobius"/>
    </source>
</evidence>